<dbReference type="RefSeq" id="WP_367953685.1">
    <property type="nucleotide sequence ID" value="NZ_JBDPGJ010000002.1"/>
</dbReference>
<evidence type="ECO:0000313" key="3">
    <source>
        <dbReference type="Proteomes" id="UP001556692"/>
    </source>
</evidence>
<organism evidence="2 3">
    <name type="scientific">Aquibium pacificus</name>
    <dbReference type="NCBI Taxonomy" id="3153579"/>
    <lineage>
        <taxon>Bacteria</taxon>
        <taxon>Pseudomonadati</taxon>
        <taxon>Pseudomonadota</taxon>
        <taxon>Alphaproteobacteria</taxon>
        <taxon>Hyphomicrobiales</taxon>
        <taxon>Phyllobacteriaceae</taxon>
        <taxon>Aquibium</taxon>
    </lineage>
</organism>
<dbReference type="InterPro" id="IPR022254">
    <property type="entry name" value="DUF3775"/>
</dbReference>
<dbReference type="Pfam" id="PF12616">
    <property type="entry name" value="DUF3775"/>
    <property type="match status" value="1"/>
</dbReference>
<evidence type="ECO:0000256" key="1">
    <source>
        <dbReference type="SAM" id="MobiDB-lite"/>
    </source>
</evidence>
<keyword evidence="3" id="KW-1185">Reference proteome</keyword>
<protein>
    <submittedName>
        <fullName evidence="2">DUF3775 domain-containing protein</fullName>
    </submittedName>
</protein>
<gene>
    <name evidence="2" type="ORF">ABGN05_09060</name>
</gene>
<accession>A0ABV3SGC4</accession>
<dbReference type="EMBL" id="JBDPGJ010000002">
    <property type="protein sequence ID" value="MEX0405808.1"/>
    <property type="molecule type" value="Genomic_DNA"/>
</dbReference>
<comment type="caution">
    <text evidence="2">The sequence shown here is derived from an EMBL/GenBank/DDBJ whole genome shotgun (WGS) entry which is preliminary data.</text>
</comment>
<evidence type="ECO:0000313" key="2">
    <source>
        <dbReference type="EMBL" id="MEX0405808.1"/>
    </source>
</evidence>
<name>A0ABV3SGC4_9HYPH</name>
<sequence>MTILSRQTTQEESELGIPLSKVCYIIIKAREFDAKDVQTDPDPGSNPSDDRDISVLEEHEDDPAEEELRSLIDALSVDEQVDLVALAWLGREEYPDDWTEVRAIAAEEHNERTAAYLCGNPLLADHLADGLSALDLNCGDFEAAHL</sequence>
<reference evidence="2 3" key="1">
    <citation type="submission" date="2024-05" db="EMBL/GenBank/DDBJ databases">
        <authorList>
            <person name="Jiang F."/>
        </authorList>
    </citation>
    <scope>NUCLEOTIDE SEQUENCE [LARGE SCALE GENOMIC DNA]</scope>
    <source>
        <strain evidence="2 3">LZ166</strain>
    </source>
</reference>
<proteinExistence type="predicted"/>
<dbReference type="Proteomes" id="UP001556692">
    <property type="component" value="Unassembled WGS sequence"/>
</dbReference>
<feature type="region of interest" description="Disordered" evidence="1">
    <location>
        <begin position="35"/>
        <end position="54"/>
    </location>
</feature>